<comment type="caution">
    <text evidence="2">The sequence shown here is derived from an EMBL/GenBank/DDBJ whole genome shotgun (WGS) entry which is preliminary data.</text>
</comment>
<name>A0ABV8WRN2_9BACI</name>
<dbReference type="RefSeq" id="WP_390250223.1">
    <property type="nucleotide sequence ID" value="NZ_JBHSDT010000004.1"/>
</dbReference>
<sequence>MRLGVISDLHIDVNNEMVPSDSSYLDIMKEKISKEQIDVLLIAGDISNDYKISIQFLNDLEKQSKIKVFVVPGNHDYWSKENQVTDTWKIYEAFKQWDGCLSGKPYQLNDEWIVIGDSGWYDYSFGDVAFSEADFNKGNYMDRTWQDFIYTDWNRTNIEMHHHFYQKIREELETHKDKKIIMMTHMLTHPSFTVPMPNQKWAYFNAFLGSKHYSRLYEDYNVKYGIMGHVHYRKIEHTDKTTMICACVGNNNEWQTKDLAKELDDAFYVMELDG</sequence>
<dbReference type="InterPro" id="IPR029052">
    <property type="entry name" value="Metallo-depent_PP-like"/>
</dbReference>
<dbReference type="NCBIfam" id="TIGR03729">
    <property type="entry name" value="acc_ester"/>
    <property type="match status" value="1"/>
</dbReference>
<proteinExistence type="predicted"/>
<evidence type="ECO:0000313" key="2">
    <source>
        <dbReference type="EMBL" id="MFC4402537.1"/>
    </source>
</evidence>
<evidence type="ECO:0000313" key="3">
    <source>
        <dbReference type="Proteomes" id="UP001595882"/>
    </source>
</evidence>
<protein>
    <submittedName>
        <fullName evidence="2">Metallophosphoesterase</fullName>
    </submittedName>
</protein>
<dbReference type="InterPro" id="IPR022302">
    <property type="entry name" value="Phosphoesterase_putative"/>
</dbReference>
<keyword evidence="3" id="KW-1185">Reference proteome</keyword>
<dbReference type="Pfam" id="PF00149">
    <property type="entry name" value="Metallophos"/>
    <property type="match status" value="1"/>
</dbReference>
<dbReference type="Gene3D" id="3.60.21.10">
    <property type="match status" value="1"/>
</dbReference>
<evidence type="ECO:0000259" key="1">
    <source>
        <dbReference type="Pfam" id="PF00149"/>
    </source>
</evidence>
<reference evidence="3" key="1">
    <citation type="journal article" date="2019" name="Int. J. Syst. Evol. Microbiol.">
        <title>The Global Catalogue of Microorganisms (GCM) 10K type strain sequencing project: providing services to taxonomists for standard genome sequencing and annotation.</title>
        <authorList>
            <consortium name="The Broad Institute Genomics Platform"/>
            <consortium name="The Broad Institute Genome Sequencing Center for Infectious Disease"/>
            <person name="Wu L."/>
            <person name="Ma J."/>
        </authorList>
    </citation>
    <scope>NUCLEOTIDE SEQUENCE [LARGE SCALE GENOMIC DNA]</scope>
    <source>
        <strain evidence="3">CCUG 37865</strain>
    </source>
</reference>
<dbReference type="Proteomes" id="UP001595882">
    <property type="component" value="Unassembled WGS sequence"/>
</dbReference>
<dbReference type="InterPro" id="IPR004843">
    <property type="entry name" value="Calcineurin-like_PHP"/>
</dbReference>
<gene>
    <name evidence="2" type="ORF">ACFOY7_05575</name>
</gene>
<dbReference type="InterPro" id="IPR051158">
    <property type="entry name" value="Metallophosphoesterase_sf"/>
</dbReference>
<accession>A0ABV8WRN2</accession>
<dbReference type="EMBL" id="JBHSDT010000004">
    <property type="protein sequence ID" value="MFC4402537.1"/>
    <property type="molecule type" value="Genomic_DNA"/>
</dbReference>
<organism evidence="2 3">
    <name type="scientific">Gracilibacillus xinjiangensis</name>
    <dbReference type="NCBI Taxonomy" id="1193282"/>
    <lineage>
        <taxon>Bacteria</taxon>
        <taxon>Bacillati</taxon>
        <taxon>Bacillota</taxon>
        <taxon>Bacilli</taxon>
        <taxon>Bacillales</taxon>
        <taxon>Bacillaceae</taxon>
        <taxon>Gracilibacillus</taxon>
    </lineage>
</organism>
<dbReference type="PANTHER" id="PTHR31302">
    <property type="entry name" value="TRANSMEMBRANE PROTEIN WITH METALLOPHOSPHOESTERASE DOMAIN-RELATED"/>
    <property type="match status" value="1"/>
</dbReference>
<feature type="domain" description="Calcineurin-like phosphoesterase" evidence="1">
    <location>
        <begin position="1"/>
        <end position="232"/>
    </location>
</feature>
<dbReference type="SUPFAM" id="SSF56300">
    <property type="entry name" value="Metallo-dependent phosphatases"/>
    <property type="match status" value="1"/>
</dbReference>
<dbReference type="PANTHER" id="PTHR31302:SF22">
    <property type="entry name" value="PHOSPHOESTERASE"/>
    <property type="match status" value="1"/>
</dbReference>